<evidence type="ECO:0000313" key="2">
    <source>
        <dbReference type="Proteomes" id="UP000793456"/>
    </source>
</evidence>
<dbReference type="EMBL" id="CM011681">
    <property type="protein sequence ID" value="TMS15730.1"/>
    <property type="molecule type" value="Genomic_DNA"/>
</dbReference>
<reference evidence="1" key="1">
    <citation type="submission" date="2018-11" db="EMBL/GenBank/DDBJ databases">
        <title>The sequence and de novo assembly of Larimichthys crocea genome using PacBio and Hi-C technologies.</title>
        <authorList>
            <person name="Xu P."/>
            <person name="Chen B."/>
            <person name="Zhou Z."/>
            <person name="Ke Q."/>
            <person name="Wu Y."/>
            <person name="Bai H."/>
            <person name="Pu F."/>
        </authorList>
    </citation>
    <scope>NUCLEOTIDE SEQUENCE</scope>
    <source>
        <tissue evidence="1">Muscle</tissue>
    </source>
</reference>
<proteinExistence type="predicted"/>
<sequence>MLELRVPKMASTGRLSDTCGANRSSLLINANVTPLDNLLELLGTTCDMWLSTQQWLWTSCRCRCQRTAKAPCLADSSNTTWVSACCQPGPLCQQQREEEQEQEEEEETQRRKPESNPAVDMDLRSELLKSIWYGFTALDLEKSGKVSKSQLKVLSHNLCTVLCIPHDPVALEEHFRDDDDGPVSSQGYMPYLNKYILDKVVEGSFIKENVDELCWTLTAKKNYQTDKTSSTVLPEKDAFRLWCLFNFLSEDKYPLVMVPDEVEYLLKKICMAMSIEFNCVELEDFFSQDSVQQSGITVWIFLGMMNSGKITRGIDKSITTMAIEEVYREIVGDVLKEGYLWKKGQLRRNWKERWFTLRPSNLSYYTGEDRKECQGNIALDGNCCVEVLPDRDGKRCMFCLKTLSKTYEMSASDTKQRQEWTTAIQTAIRLHVEGKNSLHKDLKLKRREQREQREKRRQAKEEELQRLRALQEERERKLAELDLLKEAQKQAQALLEQDEQRRRQQHEQLQRALEVQLREAEEARVSMQAEMALKEEEAEKQRKRIQELEEMQKRLEEALQQEIKARLDEEAFRLAQTGLLAEEEEKMKALMSLQEEQEEYILKTQREKQELKQEMEAKSRALDEAQRQLEEVRANRHRVDQDVVAAQRKLRQASTNVKHWNVQMNRLMRPIGPGEKRPSLGSSFSSFQVPTQRDPGLRLRRRSGSEDQDEESKENVENRAGNEKRHSHASNGDMDIP</sequence>
<comment type="caution">
    <text evidence="1">The sequence shown here is derived from an EMBL/GenBank/DDBJ whole genome shotgun (WGS) entry which is preliminary data.</text>
</comment>
<gene>
    <name evidence="1" type="ORF">E3U43_013023</name>
</gene>
<keyword evidence="2" id="KW-1185">Reference proteome</keyword>
<accession>A0ACD3R8M6</accession>
<name>A0ACD3R8M6_LARCR</name>
<protein>
    <submittedName>
        <fullName evidence="1">Uncharacterized protein</fullName>
    </submittedName>
</protein>
<dbReference type="Proteomes" id="UP000793456">
    <property type="component" value="Chromosome VIII"/>
</dbReference>
<organism evidence="1 2">
    <name type="scientific">Larimichthys crocea</name>
    <name type="common">Large yellow croaker</name>
    <name type="synonym">Pseudosciaena crocea</name>
    <dbReference type="NCBI Taxonomy" id="215358"/>
    <lineage>
        <taxon>Eukaryota</taxon>
        <taxon>Metazoa</taxon>
        <taxon>Chordata</taxon>
        <taxon>Craniata</taxon>
        <taxon>Vertebrata</taxon>
        <taxon>Euteleostomi</taxon>
        <taxon>Actinopterygii</taxon>
        <taxon>Neopterygii</taxon>
        <taxon>Teleostei</taxon>
        <taxon>Neoteleostei</taxon>
        <taxon>Acanthomorphata</taxon>
        <taxon>Eupercaria</taxon>
        <taxon>Sciaenidae</taxon>
        <taxon>Larimichthys</taxon>
    </lineage>
</organism>
<evidence type="ECO:0000313" key="1">
    <source>
        <dbReference type="EMBL" id="TMS15730.1"/>
    </source>
</evidence>